<organism evidence="8 9">
    <name type="scientific">Saccharomyces pastorianus</name>
    <name type="common">Lager yeast</name>
    <name type="synonym">Saccharomyces cerevisiae x Saccharomyces eubayanus</name>
    <dbReference type="NCBI Taxonomy" id="27292"/>
    <lineage>
        <taxon>Eukaryota</taxon>
        <taxon>Fungi</taxon>
        <taxon>Dikarya</taxon>
        <taxon>Ascomycota</taxon>
        <taxon>Saccharomycotina</taxon>
        <taxon>Saccharomycetes</taxon>
        <taxon>Saccharomycetales</taxon>
        <taxon>Saccharomycetaceae</taxon>
        <taxon>Saccharomyces</taxon>
    </lineage>
</organism>
<evidence type="ECO:0000256" key="1">
    <source>
        <dbReference type="ARBA" id="ARBA00004123"/>
    </source>
</evidence>
<dbReference type="InterPro" id="IPR020568">
    <property type="entry name" value="Ribosomal_Su5_D2-typ_SF"/>
</dbReference>
<dbReference type="Proteomes" id="UP000501346">
    <property type="component" value="Chromosome SeXIII-ScXIII"/>
</dbReference>
<keyword evidence="9" id="KW-1185">Reference proteome</keyword>
<proteinExistence type="inferred from homology"/>
<dbReference type="InterPro" id="IPR002099">
    <property type="entry name" value="MutL/Mlh/PMS"/>
</dbReference>
<dbReference type="GO" id="GO:0005524">
    <property type="term" value="F:ATP binding"/>
    <property type="evidence" value="ECO:0007669"/>
    <property type="project" value="InterPro"/>
</dbReference>
<keyword evidence="3" id="KW-0227">DNA damage</keyword>
<dbReference type="CDD" id="cd16926">
    <property type="entry name" value="HATPase_MutL-MLH-PMS-like"/>
    <property type="match status" value="1"/>
</dbReference>
<dbReference type="InterPro" id="IPR036890">
    <property type="entry name" value="HATPase_C_sf"/>
</dbReference>
<feature type="compositionally biased region" description="Polar residues" evidence="6">
    <location>
        <begin position="347"/>
        <end position="364"/>
    </location>
</feature>
<dbReference type="SUPFAM" id="SSF54211">
    <property type="entry name" value="Ribosomal protein S5 domain 2-like"/>
    <property type="match status" value="1"/>
</dbReference>
<dbReference type="OrthoDB" id="10263226at2759"/>
<keyword evidence="4" id="KW-0234">DNA repair</keyword>
<dbReference type="SUPFAM" id="SSF55874">
    <property type="entry name" value="ATPase domain of HSP90 chaperone/DNA topoisomerase II/histidine kinase"/>
    <property type="match status" value="1"/>
</dbReference>
<dbReference type="PANTHER" id="PTHR10073:SF12">
    <property type="entry name" value="DNA MISMATCH REPAIR PROTEIN MLH1"/>
    <property type="match status" value="1"/>
</dbReference>
<dbReference type="GO" id="GO:0032389">
    <property type="term" value="C:MutLalpha complex"/>
    <property type="evidence" value="ECO:0007669"/>
    <property type="project" value="TreeGrafter"/>
</dbReference>
<evidence type="ECO:0000256" key="6">
    <source>
        <dbReference type="SAM" id="MobiDB-lite"/>
    </source>
</evidence>
<dbReference type="InterPro" id="IPR014762">
    <property type="entry name" value="DNA_mismatch_repair_CS"/>
</dbReference>
<accession>A0A6C1EFB5</accession>
<dbReference type="SMART" id="SM01340">
    <property type="entry name" value="DNA_mis_repair"/>
    <property type="match status" value="1"/>
</dbReference>
<dbReference type="InterPro" id="IPR038973">
    <property type="entry name" value="MutL/Mlh/Pms-like"/>
</dbReference>
<evidence type="ECO:0000313" key="8">
    <source>
        <dbReference type="EMBL" id="QID87304.1"/>
    </source>
</evidence>
<protein>
    <submittedName>
        <fullName evidence="8">DNA mismatch repair protein</fullName>
    </submittedName>
</protein>
<dbReference type="GO" id="GO:0016887">
    <property type="term" value="F:ATP hydrolysis activity"/>
    <property type="evidence" value="ECO:0007669"/>
    <property type="project" value="InterPro"/>
</dbReference>
<evidence type="ECO:0000256" key="3">
    <source>
        <dbReference type="ARBA" id="ARBA00022763"/>
    </source>
</evidence>
<comment type="similarity">
    <text evidence="2">Belongs to the DNA mismatch repair MutL/HexB family.</text>
</comment>
<evidence type="ECO:0000256" key="5">
    <source>
        <dbReference type="ARBA" id="ARBA00023242"/>
    </source>
</evidence>
<dbReference type="GO" id="GO:0140664">
    <property type="term" value="F:ATP-dependent DNA damage sensor activity"/>
    <property type="evidence" value="ECO:0007669"/>
    <property type="project" value="InterPro"/>
</dbReference>
<dbReference type="FunFam" id="3.30.565.10:FF:000033">
    <property type="entry name" value="DNA mismatch repair protein Mlh1"/>
    <property type="match status" value="1"/>
</dbReference>
<dbReference type="EMBL" id="CP049010">
    <property type="protein sequence ID" value="QID87304.1"/>
    <property type="molecule type" value="Genomic_DNA"/>
</dbReference>
<dbReference type="InterPro" id="IPR013507">
    <property type="entry name" value="DNA_mismatch_S5_2-like"/>
</dbReference>
<dbReference type="GO" id="GO:0030983">
    <property type="term" value="F:mismatched DNA binding"/>
    <property type="evidence" value="ECO:0007669"/>
    <property type="project" value="InterPro"/>
</dbReference>
<dbReference type="PROSITE" id="PS00058">
    <property type="entry name" value="DNA_MISMATCH_REPAIR_1"/>
    <property type="match status" value="1"/>
</dbReference>
<gene>
    <name evidence="8" type="primary">MLH1_2</name>
    <name evidence="8" type="ORF">GRS66_009977</name>
</gene>
<dbReference type="Gene3D" id="3.30.230.10">
    <property type="match status" value="1"/>
</dbReference>
<evidence type="ECO:0000256" key="4">
    <source>
        <dbReference type="ARBA" id="ARBA00023204"/>
    </source>
</evidence>
<dbReference type="GO" id="GO:0061982">
    <property type="term" value="P:meiosis I cell cycle process"/>
    <property type="evidence" value="ECO:0007669"/>
    <property type="project" value="UniProtKB-ARBA"/>
</dbReference>
<feature type="domain" description="DNA mismatch repair protein S5" evidence="7">
    <location>
        <begin position="213"/>
        <end position="335"/>
    </location>
</feature>
<dbReference type="AlphaFoldDB" id="A0A6C1EFB5"/>
<reference evidence="8 9" key="1">
    <citation type="journal article" date="2019" name="BMC Genomics">
        <title>Chromosome level assembly and comparative genome analysis confirm lager-brewing yeasts originated from a single hybridization.</title>
        <authorList>
            <person name="Salazar A.N."/>
            <person name="Gorter de Vries A.R."/>
            <person name="van den Broek M."/>
            <person name="Brouwers N."/>
            <person name="de la Torre Cortes P."/>
            <person name="Kuijpers N.G.A."/>
            <person name="Daran J.G."/>
            <person name="Abeel T."/>
        </authorList>
    </citation>
    <scope>NUCLEOTIDE SEQUENCE [LARGE SCALE GENOMIC DNA]</scope>
    <source>
        <strain evidence="8 9">CBS 1483</strain>
    </source>
</reference>
<dbReference type="Pfam" id="PF13589">
    <property type="entry name" value="HATPase_c_3"/>
    <property type="match status" value="1"/>
</dbReference>
<dbReference type="FunFam" id="3.30.230.10:FF:000014">
    <property type="entry name" value="DNA mismatch repair protein Mlh1"/>
    <property type="match status" value="1"/>
</dbReference>
<feature type="region of interest" description="Disordered" evidence="6">
    <location>
        <begin position="455"/>
        <end position="496"/>
    </location>
</feature>
<dbReference type="InterPro" id="IPR014721">
    <property type="entry name" value="Ribsml_uS5_D2-typ_fold_subgr"/>
</dbReference>
<dbReference type="Gene3D" id="3.30.565.10">
    <property type="entry name" value="Histidine kinase-like ATPase, C-terminal domain"/>
    <property type="match status" value="1"/>
</dbReference>
<comment type="subcellular location">
    <subcellularLocation>
        <location evidence="1">Nucleus</location>
    </subcellularLocation>
</comment>
<dbReference type="Pfam" id="PF16413">
    <property type="entry name" value="Mlh1_C"/>
    <property type="match status" value="1"/>
</dbReference>
<dbReference type="Pfam" id="PF01119">
    <property type="entry name" value="DNA_mis_repair"/>
    <property type="match status" value="1"/>
</dbReference>
<dbReference type="InterPro" id="IPR032189">
    <property type="entry name" value="Mlh1_C"/>
</dbReference>
<dbReference type="NCBIfam" id="TIGR00585">
    <property type="entry name" value="mutl"/>
    <property type="match status" value="1"/>
</dbReference>
<feature type="compositionally biased region" description="Polar residues" evidence="6">
    <location>
        <begin position="484"/>
        <end position="496"/>
    </location>
</feature>
<sequence length="774" mass="87158">MSLKIKALDASVVNKIAAGEIIISPVNALKEMMENSIDANATMIDILVKEGGIKVLQITDNGSGIDKADLPILCERFTTSKLQKFEDLSQIQTYGFRGEALASISHVARVTVTTKVKEDRCAWRVLYSEGKMLEAPKPVAGKDGTTILVEDLFFNIPSRLRALRSQNDEYSKILDVVGRYAIHSKEIGFSCKKFGDPNYSLAVKPSYSVQDRIRTVFSNSVASNLTPLHIDKIKELDVENVDGKVCNLNFISKKSISPIFFINNRLVTCDPLRRALNGVYSSYLPKGNRPFIYLGVLIDPASVDVNVHPTKREVRFLNQDEIIERIANQLHIELSAIDTSRTFKASSISTSKPGSLLSSNSPTDNGDKRRTLRQAQVVENSYSTTNNTLGNVKRQENKLVRTDSSQAKITSFLSSSQQFNFNEASAKRQSSQLKVNARSSLIPDKEEIREEGVADEIEQLHDTVPNSDTELEDLPRKKPKVSADLTSNIKDSKSSVPPISKDGYRIVTKERVNVNLTSIKKLREKVDDSLHRELTDIFANLNYVGVVDEERRLAAIQHDLKLFLIDYGSVCYELFYQIGLTDFANFGKINLQSTDVSDDINLYDLLSEFEGLDEDTSKEKIISRIWDMNGMLNEYYSIELVNDSPDGSFEAIKLKTLPLLLKGYIPSMAKLPFFIYRLGKEVNWDDEQECLDGILREIALLYIPDMIPKVDASDVTLSEDERAQFVDKKEHLSSLLEHILFPCIKRRFLAPRHILKDVVEIANLPGLYKVFERC</sequence>
<feature type="region of interest" description="Disordered" evidence="6">
    <location>
        <begin position="347"/>
        <end position="370"/>
    </location>
</feature>
<dbReference type="CDD" id="cd03483">
    <property type="entry name" value="MutL_Trans_MLH1"/>
    <property type="match status" value="1"/>
</dbReference>
<evidence type="ECO:0000313" key="9">
    <source>
        <dbReference type="Proteomes" id="UP000501346"/>
    </source>
</evidence>
<evidence type="ECO:0000256" key="2">
    <source>
        <dbReference type="ARBA" id="ARBA00006082"/>
    </source>
</evidence>
<dbReference type="PANTHER" id="PTHR10073">
    <property type="entry name" value="DNA MISMATCH REPAIR PROTEIN MLH, PMS, MUTL"/>
    <property type="match status" value="1"/>
</dbReference>
<evidence type="ECO:0000259" key="7">
    <source>
        <dbReference type="SMART" id="SM01340"/>
    </source>
</evidence>
<name>A0A6C1EFB5_SACPS</name>
<keyword evidence="5" id="KW-0539">Nucleus</keyword>
<dbReference type="GO" id="GO:0006298">
    <property type="term" value="P:mismatch repair"/>
    <property type="evidence" value="ECO:0007669"/>
    <property type="project" value="InterPro"/>
</dbReference>